<feature type="compositionally biased region" description="Polar residues" evidence="1">
    <location>
        <begin position="242"/>
        <end position="261"/>
    </location>
</feature>
<name>A0ABY5SH47_9BACL</name>
<gene>
    <name evidence="3" type="ORF">L1F29_09640</name>
</gene>
<feature type="region of interest" description="Disordered" evidence="1">
    <location>
        <begin position="153"/>
        <end position="298"/>
    </location>
</feature>
<feature type="compositionally biased region" description="Basic and acidic residues" evidence="1">
    <location>
        <begin position="226"/>
        <end position="239"/>
    </location>
</feature>
<sequence length="372" mass="39783">MNCQEGMEYMQRQLDGDLDERESEALISHTRHCQQCAAMFERLQLLSAGLENLPKVTPPYSIVDAILPRLPELPAVEAAHAAAAGEKARQQAKPIVPVKRWKDRFSLRAFGGVIAAGVVVGLFLVTYQPDGAEKTANSLNSAADSAEIAATDAGGEPAMQKQSSNNGSEQKGNNEVETMSSEELGAEESDGAQQSRSRSLADPDSSSERDGSDKIKSGTYYVPENQDAKKESEPNEGKGKGNSPNYSHEITNQNGEDSSAGSPDDKGIADINQIDEAEDANHKGILGTKRPVEENLSPNGNYKAVISQNVLSVYQAADNGLLFRSESDSGELGAIEWAADSKTLTYEAQSKDGSVQKFVVDPEAGTSHVINP</sequence>
<keyword evidence="2" id="KW-0472">Membrane</keyword>
<feature type="compositionally biased region" description="Polar residues" evidence="1">
    <location>
        <begin position="160"/>
        <end position="181"/>
    </location>
</feature>
<keyword evidence="2" id="KW-0812">Transmembrane</keyword>
<keyword evidence="2" id="KW-1133">Transmembrane helix</keyword>
<feature type="transmembrane region" description="Helical" evidence="2">
    <location>
        <begin position="109"/>
        <end position="127"/>
    </location>
</feature>
<feature type="compositionally biased region" description="Basic and acidic residues" evidence="1">
    <location>
        <begin position="206"/>
        <end position="216"/>
    </location>
</feature>
<dbReference type="Proteomes" id="UP001057877">
    <property type="component" value="Chromosome"/>
</dbReference>
<evidence type="ECO:0000313" key="3">
    <source>
        <dbReference type="EMBL" id="UVI32052.1"/>
    </source>
</evidence>
<dbReference type="RefSeq" id="WP_258388112.1">
    <property type="nucleotide sequence ID" value="NZ_CP091430.1"/>
</dbReference>
<organism evidence="3 4">
    <name type="scientific">Paenibacillus spongiae</name>
    <dbReference type="NCBI Taxonomy" id="2909671"/>
    <lineage>
        <taxon>Bacteria</taxon>
        <taxon>Bacillati</taxon>
        <taxon>Bacillota</taxon>
        <taxon>Bacilli</taxon>
        <taxon>Bacillales</taxon>
        <taxon>Paenibacillaceae</taxon>
        <taxon>Paenibacillus</taxon>
    </lineage>
</organism>
<evidence type="ECO:0000256" key="1">
    <source>
        <dbReference type="SAM" id="MobiDB-lite"/>
    </source>
</evidence>
<dbReference type="EMBL" id="CP091430">
    <property type="protein sequence ID" value="UVI32052.1"/>
    <property type="molecule type" value="Genomic_DNA"/>
</dbReference>
<keyword evidence="4" id="KW-1185">Reference proteome</keyword>
<proteinExistence type="predicted"/>
<accession>A0ABY5SH47</accession>
<evidence type="ECO:0000313" key="4">
    <source>
        <dbReference type="Proteomes" id="UP001057877"/>
    </source>
</evidence>
<evidence type="ECO:0000256" key="2">
    <source>
        <dbReference type="SAM" id="Phobius"/>
    </source>
</evidence>
<reference evidence="3" key="1">
    <citation type="submission" date="2022-01" db="EMBL/GenBank/DDBJ databases">
        <title>Paenibacillus spongiae sp. nov., isolated from marine sponge.</title>
        <authorList>
            <person name="Li Z."/>
            <person name="Zhang M."/>
        </authorList>
    </citation>
    <scope>NUCLEOTIDE SEQUENCE</scope>
    <source>
        <strain evidence="3">PHS-Z3</strain>
    </source>
</reference>
<protein>
    <submittedName>
        <fullName evidence="3">Zf-HC2 domain-containing protein</fullName>
    </submittedName>
</protein>